<feature type="chain" id="PRO_5026745036" evidence="1">
    <location>
        <begin position="24"/>
        <end position="222"/>
    </location>
</feature>
<comment type="caution">
    <text evidence="2">The sequence shown here is derived from an EMBL/GenBank/DDBJ whole genome shotgun (WGS) entry which is preliminary data.</text>
</comment>
<gene>
    <name evidence="2" type="ORF">G5575_02480</name>
</gene>
<sequence length="222" mass="23851">MPLYASRLPTLAAAAFLSLPVLAPTACTVPDGVDLSTVDAERMENYETSRVRGLAEAMLGTFEKERAAVAAVFSPDTEEFGAIPDGTYQCRTLKLGGLLPLTVYGYFDCDVSGDGSRIEKVSGSQRFTGTLTPGMAVSSTRAPSTTTTIRRALMAMIPNSTRSVVWSNWLVKRSTGSNCPTRSTNPLSTSSNCAALARRLPKALLRDAGDFFEMARWLILPV</sequence>
<evidence type="ECO:0000313" key="3">
    <source>
        <dbReference type="Proteomes" id="UP000474802"/>
    </source>
</evidence>
<feature type="signal peptide" evidence="1">
    <location>
        <begin position="1"/>
        <end position="23"/>
    </location>
</feature>
<keyword evidence="1" id="KW-0732">Signal</keyword>
<dbReference type="Pfam" id="PF16233">
    <property type="entry name" value="DUF4893"/>
    <property type="match status" value="1"/>
</dbReference>
<evidence type="ECO:0000313" key="2">
    <source>
        <dbReference type="EMBL" id="NGP16708.1"/>
    </source>
</evidence>
<reference evidence="2 3" key="1">
    <citation type="submission" date="2020-02" db="EMBL/GenBank/DDBJ databases">
        <authorList>
            <person name="Khan S.A."/>
            <person name="Jeon C.O."/>
            <person name="Chun B.H."/>
        </authorList>
    </citation>
    <scope>NUCLEOTIDE SEQUENCE [LARGE SCALE GENOMIC DNA]</scope>
    <source>
        <strain evidence="2 3">H239</strain>
    </source>
</reference>
<dbReference type="Proteomes" id="UP000474802">
    <property type="component" value="Unassembled WGS sequence"/>
</dbReference>
<proteinExistence type="predicted"/>
<evidence type="ECO:0000256" key="1">
    <source>
        <dbReference type="SAM" id="SignalP"/>
    </source>
</evidence>
<dbReference type="AlphaFoldDB" id="A0A6M1SHN9"/>
<dbReference type="InterPro" id="IPR032609">
    <property type="entry name" value="DUF4893"/>
</dbReference>
<reference evidence="2 3" key="2">
    <citation type="submission" date="2020-03" db="EMBL/GenBank/DDBJ databases">
        <title>Devosia chinhatensis sp. nov., isolated from a hexachlorocyclohexane (HCH) dump site in India.</title>
        <authorList>
            <person name="Kumar M."/>
            <person name="Lal R."/>
        </authorList>
    </citation>
    <scope>NUCLEOTIDE SEQUENCE [LARGE SCALE GENOMIC DNA]</scope>
    <source>
        <strain evidence="2 3">H239</strain>
    </source>
</reference>
<dbReference type="EMBL" id="JAALFG010000001">
    <property type="protein sequence ID" value="NGP16708.1"/>
    <property type="molecule type" value="Genomic_DNA"/>
</dbReference>
<keyword evidence="3" id="KW-1185">Reference proteome</keyword>
<protein>
    <submittedName>
        <fullName evidence="2">DUF4893 domain-containing protein</fullName>
    </submittedName>
</protein>
<organism evidence="2 3">
    <name type="scientific">Devosia aurantiaca</name>
    <dbReference type="NCBI Taxonomy" id="2714858"/>
    <lineage>
        <taxon>Bacteria</taxon>
        <taxon>Pseudomonadati</taxon>
        <taxon>Pseudomonadota</taxon>
        <taxon>Alphaproteobacteria</taxon>
        <taxon>Hyphomicrobiales</taxon>
        <taxon>Devosiaceae</taxon>
        <taxon>Devosia</taxon>
    </lineage>
</organism>
<name>A0A6M1SHN9_9HYPH</name>
<accession>A0A6M1SHN9</accession>